<gene>
    <name evidence="8" type="ORF">ACAOBT_LOCUS20939</name>
</gene>
<dbReference type="SUPFAM" id="SSF57667">
    <property type="entry name" value="beta-beta-alpha zinc fingers"/>
    <property type="match status" value="1"/>
</dbReference>
<feature type="domain" description="C2H2-type" evidence="7">
    <location>
        <begin position="226"/>
        <end position="249"/>
    </location>
</feature>
<dbReference type="GO" id="GO:0005634">
    <property type="term" value="C:nucleus"/>
    <property type="evidence" value="ECO:0007669"/>
    <property type="project" value="TreeGrafter"/>
</dbReference>
<evidence type="ECO:0000256" key="1">
    <source>
        <dbReference type="ARBA" id="ARBA00022723"/>
    </source>
</evidence>
<keyword evidence="9" id="KW-1185">Reference proteome</keyword>
<feature type="domain" description="C2H2-type" evidence="7">
    <location>
        <begin position="358"/>
        <end position="385"/>
    </location>
</feature>
<feature type="domain" description="C2H2-type" evidence="7">
    <location>
        <begin position="388"/>
        <end position="415"/>
    </location>
</feature>
<keyword evidence="2" id="KW-0677">Repeat</keyword>
<evidence type="ECO:0000256" key="5">
    <source>
        <dbReference type="PROSITE-ProRule" id="PRU00042"/>
    </source>
</evidence>
<comment type="caution">
    <text evidence="8">The sequence shown here is derived from an EMBL/GenBank/DDBJ whole genome shotgun (WGS) entry which is preliminary data.</text>
</comment>
<name>A0A9P0L9P2_ACAOB</name>
<evidence type="ECO:0000256" key="3">
    <source>
        <dbReference type="ARBA" id="ARBA00022771"/>
    </source>
</evidence>
<feature type="region of interest" description="Disordered" evidence="6">
    <location>
        <begin position="1"/>
        <end position="22"/>
    </location>
</feature>
<dbReference type="Gene3D" id="3.30.160.60">
    <property type="entry name" value="Classic Zinc Finger"/>
    <property type="match status" value="6"/>
</dbReference>
<dbReference type="PANTHER" id="PTHR24403:SF67">
    <property type="entry name" value="FI01116P-RELATED"/>
    <property type="match status" value="1"/>
</dbReference>
<keyword evidence="4" id="KW-0862">Zinc</keyword>
<evidence type="ECO:0000256" key="6">
    <source>
        <dbReference type="SAM" id="MobiDB-lite"/>
    </source>
</evidence>
<organism evidence="8 9">
    <name type="scientific">Acanthoscelides obtectus</name>
    <name type="common">Bean weevil</name>
    <name type="synonym">Bruchus obtectus</name>
    <dbReference type="NCBI Taxonomy" id="200917"/>
    <lineage>
        <taxon>Eukaryota</taxon>
        <taxon>Metazoa</taxon>
        <taxon>Ecdysozoa</taxon>
        <taxon>Arthropoda</taxon>
        <taxon>Hexapoda</taxon>
        <taxon>Insecta</taxon>
        <taxon>Pterygota</taxon>
        <taxon>Neoptera</taxon>
        <taxon>Endopterygota</taxon>
        <taxon>Coleoptera</taxon>
        <taxon>Polyphaga</taxon>
        <taxon>Cucujiformia</taxon>
        <taxon>Chrysomeloidea</taxon>
        <taxon>Chrysomelidae</taxon>
        <taxon>Bruchinae</taxon>
        <taxon>Bruchini</taxon>
        <taxon>Acanthoscelides</taxon>
    </lineage>
</organism>
<evidence type="ECO:0000313" key="9">
    <source>
        <dbReference type="Proteomes" id="UP001152888"/>
    </source>
</evidence>
<dbReference type="PROSITE" id="PS50157">
    <property type="entry name" value="ZINC_FINGER_C2H2_2"/>
    <property type="match status" value="5"/>
</dbReference>
<feature type="domain" description="C2H2-type" evidence="7">
    <location>
        <begin position="154"/>
        <end position="181"/>
    </location>
</feature>
<dbReference type="InterPro" id="IPR050688">
    <property type="entry name" value="Zinc_finger/UBP_domain"/>
</dbReference>
<evidence type="ECO:0000259" key="7">
    <source>
        <dbReference type="PROSITE" id="PS50157"/>
    </source>
</evidence>
<dbReference type="Pfam" id="PF13909">
    <property type="entry name" value="zf-H2C2_5"/>
    <property type="match status" value="1"/>
</dbReference>
<reference evidence="8" key="1">
    <citation type="submission" date="2022-03" db="EMBL/GenBank/DDBJ databases">
        <authorList>
            <person name="Sayadi A."/>
        </authorList>
    </citation>
    <scope>NUCLEOTIDE SEQUENCE</scope>
</reference>
<dbReference type="PANTHER" id="PTHR24403">
    <property type="entry name" value="ZINC FINGER PROTEIN"/>
    <property type="match status" value="1"/>
</dbReference>
<dbReference type="InterPro" id="IPR013087">
    <property type="entry name" value="Znf_C2H2_type"/>
</dbReference>
<feature type="domain" description="C2H2-type" evidence="7">
    <location>
        <begin position="323"/>
        <end position="351"/>
    </location>
</feature>
<dbReference type="GO" id="GO:0008270">
    <property type="term" value="F:zinc ion binding"/>
    <property type="evidence" value="ECO:0007669"/>
    <property type="project" value="UniProtKB-KW"/>
</dbReference>
<dbReference type="AlphaFoldDB" id="A0A9P0L9P2"/>
<dbReference type="PROSITE" id="PS00028">
    <property type="entry name" value="ZINC_FINGER_C2H2_1"/>
    <property type="match status" value="6"/>
</dbReference>
<keyword evidence="1" id="KW-0479">Metal-binding</keyword>
<protein>
    <recommendedName>
        <fullName evidence="7">C2H2-type domain-containing protein</fullName>
    </recommendedName>
</protein>
<keyword evidence="3 5" id="KW-0863">Zinc-finger</keyword>
<evidence type="ECO:0000313" key="8">
    <source>
        <dbReference type="EMBL" id="CAH1992553.1"/>
    </source>
</evidence>
<dbReference type="InterPro" id="IPR036236">
    <property type="entry name" value="Znf_C2H2_sf"/>
</dbReference>
<proteinExistence type="predicted"/>
<sequence>MEGTSESKEKLQSPTTMDNDRLAAETAVKIEVVEVKQEVPEMMESESFGVDPSTVALPIKEEDCKNSDRIDINRIKNEPVEAENWGECAVKEEPGLDLTDEELEEEMNQDYRVFIKDESTSEYIVGPDEQDSAVKHEILKKHPVECKTENAKLFSCYDCMFTVSNKNLLIKHMKEHKNIKHARQRWSRHILTCTHCNSTFKQKFNMDDHIIRKHPEFISSVSSKIHQCTHCSYKTTKKSNLTDHIETHSETCASFSTCTHCSAPFKTKKGLYHHILQNHPDFISSISSKIHRCTLCDYKTTYHSELARHKLKHPEVSANYKFNKCTHCDAKFTRKAVLKDHIFKEHSDSIPSISTKIHQCIHCGYKTTRKSHLTSHMSKHPDPSNTVYECTQCSYKTTRKSDLTRHTLRHPGLTAKYKLSKCTYCDSIFKNKAVLSSHIIKMHPEFIASVPSKVHQCTHCSYKTTRKFYLTRHTLKNHPSETYSNYKLTICSHCKATFTSKQGLDEHIVRKHPDLVASVTKKVYECTHCTFKTLTKIHLNKHMSKKTNCNKAKFNH</sequence>
<dbReference type="Proteomes" id="UP001152888">
    <property type="component" value="Unassembled WGS sequence"/>
</dbReference>
<dbReference type="GO" id="GO:0045944">
    <property type="term" value="P:positive regulation of transcription by RNA polymerase II"/>
    <property type="evidence" value="ECO:0007669"/>
    <property type="project" value="TreeGrafter"/>
</dbReference>
<accession>A0A9P0L9P2</accession>
<evidence type="ECO:0000256" key="2">
    <source>
        <dbReference type="ARBA" id="ARBA00022737"/>
    </source>
</evidence>
<dbReference type="SMART" id="SM00355">
    <property type="entry name" value="ZnF_C2H2"/>
    <property type="match status" value="12"/>
</dbReference>
<dbReference type="EMBL" id="CAKOFQ010007147">
    <property type="protein sequence ID" value="CAH1992553.1"/>
    <property type="molecule type" value="Genomic_DNA"/>
</dbReference>
<dbReference type="OrthoDB" id="3561125at2759"/>
<evidence type="ECO:0000256" key="4">
    <source>
        <dbReference type="ARBA" id="ARBA00022833"/>
    </source>
</evidence>
<feature type="compositionally biased region" description="Basic and acidic residues" evidence="6">
    <location>
        <begin position="1"/>
        <end position="11"/>
    </location>
</feature>